<dbReference type="InterPro" id="IPR016898">
    <property type="entry name" value="Polyphosphate_phosphotransfera"/>
</dbReference>
<evidence type="ECO:0000313" key="6">
    <source>
        <dbReference type="Proteomes" id="UP000722336"/>
    </source>
</evidence>
<dbReference type="Proteomes" id="UP000722336">
    <property type="component" value="Unassembled WGS sequence"/>
</dbReference>
<dbReference type="Pfam" id="PF03976">
    <property type="entry name" value="PPK2"/>
    <property type="match status" value="1"/>
</dbReference>
<dbReference type="EMBL" id="JAGSPA010000003">
    <property type="protein sequence ID" value="MBV7257032.1"/>
    <property type="molecule type" value="Genomic_DNA"/>
</dbReference>
<dbReference type="InterPro" id="IPR022488">
    <property type="entry name" value="PPK2-related"/>
</dbReference>
<gene>
    <name evidence="5" type="ORF">KCG44_09580</name>
</gene>
<comment type="caution">
    <text evidence="5">The sequence shown here is derived from an EMBL/GenBank/DDBJ whole genome shotgun (WGS) entry which is preliminary data.</text>
</comment>
<keyword evidence="2" id="KW-0808">Transferase</keyword>
<reference evidence="5 6" key="1">
    <citation type="submission" date="2021-04" db="EMBL/GenBank/DDBJ databases">
        <authorList>
            <person name="Pira H."/>
            <person name="Risdian C."/>
            <person name="Wink J."/>
        </authorList>
    </citation>
    <scope>NUCLEOTIDE SEQUENCE [LARGE SCALE GENOMIC DNA]</scope>
    <source>
        <strain evidence="5 6">WHA3</strain>
    </source>
</reference>
<evidence type="ECO:0000256" key="2">
    <source>
        <dbReference type="ARBA" id="ARBA00022679"/>
    </source>
</evidence>
<dbReference type="PANTHER" id="PTHR34383:SF3">
    <property type="entry name" value="POLYPHOSPHATE:AMP PHOSPHOTRANSFERASE"/>
    <property type="match status" value="1"/>
</dbReference>
<accession>A0ABS6SF62</accession>
<evidence type="ECO:0000256" key="1">
    <source>
        <dbReference type="ARBA" id="ARBA00009924"/>
    </source>
</evidence>
<evidence type="ECO:0000259" key="4">
    <source>
        <dbReference type="Pfam" id="PF03976"/>
    </source>
</evidence>
<protein>
    <submittedName>
        <fullName evidence="5">Polyphosphate kinase</fullName>
    </submittedName>
</protein>
<keyword evidence="3 5" id="KW-0418">Kinase</keyword>
<proteinExistence type="inferred from homology"/>
<organism evidence="5 6">
    <name type="scientific">Pacificimonas pallii</name>
    <dbReference type="NCBI Taxonomy" id="2827236"/>
    <lineage>
        <taxon>Bacteria</taxon>
        <taxon>Pseudomonadati</taxon>
        <taxon>Pseudomonadota</taxon>
        <taxon>Alphaproteobacteria</taxon>
        <taxon>Sphingomonadales</taxon>
        <taxon>Sphingosinicellaceae</taxon>
        <taxon>Pacificimonas</taxon>
    </lineage>
</organism>
<evidence type="ECO:0000256" key="3">
    <source>
        <dbReference type="ARBA" id="ARBA00022777"/>
    </source>
</evidence>
<comment type="similarity">
    <text evidence="1">Belongs to the polyphosphate kinase 2 (PPK2) family. Class I subfamily.</text>
</comment>
<sequence>MSYKDDLAALHERLVAVQSVYMRTDRRAVIVFEGHDAAGKGGTIRRLTMPLDPRFYQVWPIAAPDEEERQHHYLWRFWRRMPPHGVIGIFDRSWYGRVLVERVEGFAGAAEWQRAYEEINNFEALLTADNVRMVKLFMDVDEATQDARLKARLADPKKHWKLSAEDFRNRAKRPAYEAAIADMLAKTDTPRAPWVKVDGRDKKSARLAAIGAALSVLEKDVDLTPPPLNPKIAQLAAETF</sequence>
<dbReference type="PIRSF" id="PIRSF028756">
    <property type="entry name" value="PPK2_prd"/>
    <property type="match status" value="1"/>
</dbReference>
<dbReference type="RefSeq" id="WP_218445870.1">
    <property type="nucleotide sequence ID" value="NZ_JAGSPA010000003.1"/>
</dbReference>
<keyword evidence="6" id="KW-1185">Reference proteome</keyword>
<evidence type="ECO:0000313" key="5">
    <source>
        <dbReference type="EMBL" id="MBV7257032.1"/>
    </source>
</evidence>
<name>A0ABS6SF62_9SPHN</name>
<feature type="domain" description="Polyphosphate kinase-2-related" evidence="4">
    <location>
        <begin position="2"/>
        <end position="219"/>
    </location>
</feature>
<dbReference type="GO" id="GO:0016301">
    <property type="term" value="F:kinase activity"/>
    <property type="evidence" value="ECO:0007669"/>
    <property type="project" value="UniProtKB-KW"/>
</dbReference>
<dbReference type="PANTHER" id="PTHR34383">
    <property type="entry name" value="POLYPHOSPHATE:AMP PHOSPHOTRANSFERASE-RELATED"/>
    <property type="match status" value="1"/>
</dbReference>